<evidence type="ECO:0000256" key="8">
    <source>
        <dbReference type="RuleBase" id="RU000304"/>
    </source>
</evidence>
<organism evidence="10 11">
    <name type="scientific">Euplotes crassus</name>
    <dbReference type="NCBI Taxonomy" id="5936"/>
    <lineage>
        <taxon>Eukaryota</taxon>
        <taxon>Sar</taxon>
        <taxon>Alveolata</taxon>
        <taxon>Ciliophora</taxon>
        <taxon>Intramacronucleata</taxon>
        <taxon>Spirotrichea</taxon>
        <taxon>Hypotrichia</taxon>
        <taxon>Euplotida</taxon>
        <taxon>Euplotidae</taxon>
        <taxon>Moneuplotes</taxon>
    </lineage>
</organism>
<dbReference type="Gene3D" id="1.10.510.10">
    <property type="entry name" value="Transferase(Phosphotransferase) domain 1"/>
    <property type="match status" value="1"/>
</dbReference>
<dbReference type="PANTHER" id="PTHR24346">
    <property type="entry name" value="MAP/MICROTUBULE AFFINITY-REGULATING KINASE"/>
    <property type="match status" value="1"/>
</dbReference>
<dbReference type="FunFam" id="3.30.200.20:FF:000042">
    <property type="entry name" value="Aurora kinase A"/>
    <property type="match status" value="1"/>
</dbReference>
<evidence type="ECO:0000256" key="1">
    <source>
        <dbReference type="ARBA" id="ARBA00011245"/>
    </source>
</evidence>
<evidence type="ECO:0000313" key="11">
    <source>
        <dbReference type="Proteomes" id="UP001295684"/>
    </source>
</evidence>
<dbReference type="SMART" id="SM00220">
    <property type="entry name" value="S_TKc"/>
    <property type="match status" value="1"/>
</dbReference>
<sequence length="482" mass="55749">MSLKNYRIGKTIGRGTFGIVKLAYDEVNKRKVAIKVMNSSQFKTGKEVKRVKTEVRISKMMNHPNIIKTHEVFEEKGRIFIVMEYCSKGDLFDYIKQKKKLPESECRILYRQLISAISYLDKCQVVHRDIKPENLLFDKHWNLKLADFGLAHSCRRLQKLSTACGSPCYAAPEILTGKDYEGLNVDIWSSGIVLFQMLCGDLPFSDKNPDILYPRIRTANEILPDLLPPFLSLDCQQFLLNILETNPSRRLRLKQIKKHPWLFPKVKEVNKCKSRNESRNQRRYRNSNNIRSLARSSLETRAHRRIRLEPIQLNPSPARDQLVCPNITQIATSHKNTLELDENSSQKYLSNRQIQQSEGKRKFLKSIDTGHLDQGGHAKDLSLSYLSTTYKSPKPHEGKKMIISLRMDPKEPRRRTLDSDHRWMIKEFLNSKSSAQLSSKKREGNKRRCIPKIDFKVANILANPKLKPSGNITFSAKLKQFG</sequence>
<dbReference type="FunFam" id="1.10.510.10:FF:000571">
    <property type="entry name" value="Maternal embryonic leucine zipper kinase"/>
    <property type="match status" value="1"/>
</dbReference>
<dbReference type="InterPro" id="IPR011009">
    <property type="entry name" value="Kinase-like_dom_sf"/>
</dbReference>
<dbReference type="PROSITE" id="PS00107">
    <property type="entry name" value="PROTEIN_KINASE_ATP"/>
    <property type="match status" value="1"/>
</dbReference>
<dbReference type="InterPro" id="IPR008271">
    <property type="entry name" value="Ser/Thr_kinase_AS"/>
</dbReference>
<keyword evidence="6 7" id="KW-0067">ATP-binding</keyword>
<keyword evidence="3" id="KW-0808">Transferase</keyword>
<reference evidence="10" key="1">
    <citation type="submission" date="2023-07" db="EMBL/GenBank/DDBJ databases">
        <authorList>
            <consortium name="AG Swart"/>
            <person name="Singh M."/>
            <person name="Singh A."/>
            <person name="Seah K."/>
            <person name="Emmerich C."/>
        </authorList>
    </citation>
    <scope>NUCLEOTIDE SEQUENCE</scope>
    <source>
        <strain evidence="10">DP1</strain>
    </source>
</reference>
<dbReference type="PROSITE" id="PS50011">
    <property type="entry name" value="PROTEIN_KINASE_DOM"/>
    <property type="match status" value="1"/>
</dbReference>
<dbReference type="GO" id="GO:0035556">
    <property type="term" value="P:intracellular signal transduction"/>
    <property type="evidence" value="ECO:0007669"/>
    <property type="project" value="TreeGrafter"/>
</dbReference>
<keyword evidence="2 8" id="KW-0723">Serine/threonine-protein kinase</keyword>
<comment type="subunit">
    <text evidence="1">Monomer.</text>
</comment>
<dbReference type="SUPFAM" id="SSF56112">
    <property type="entry name" value="Protein kinase-like (PK-like)"/>
    <property type="match status" value="1"/>
</dbReference>
<name>A0AAD2D345_EUPCR</name>
<keyword evidence="11" id="KW-1185">Reference proteome</keyword>
<dbReference type="PROSITE" id="PS00108">
    <property type="entry name" value="PROTEIN_KINASE_ST"/>
    <property type="match status" value="1"/>
</dbReference>
<keyword evidence="5" id="KW-0418">Kinase</keyword>
<gene>
    <name evidence="10" type="ORF">ECRASSUSDP1_LOCUS19790</name>
</gene>
<evidence type="ECO:0000256" key="5">
    <source>
        <dbReference type="ARBA" id="ARBA00022777"/>
    </source>
</evidence>
<evidence type="ECO:0000256" key="2">
    <source>
        <dbReference type="ARBA" id="ARBA00022527"/>
    </source>
</evidence>
<evidence type="ECO:0000256" key="7">
    <source>
        <dbReference type="PROSITE-ProRule" id="PRU10141"/>
    </source>
</evidence>
<comment type="similarity">
    <text evidence="8">Belongs to the protein kinase superfamily.</text>
</comment>
<dbReference type="PANTHER" id="PTHR24346:SF82">
    <property type="entry name" value="KP78A-RELATED"/>
    <property type="match status" value="1"/>
</dbReference>
<evidence type="ECO:0000259" key="9">
    <source>
        <dbReference type="PROSITE" id="PS50011"/>
    </source>
</evidence>
<evidence type="ECO:0000313" key="10">
    <source>
        <dbReference type="EMBL" id="CAI2378395.1"/>
    </source>
</evidence>
<accession>A0AAD2D345</accession>
<dbReference type="InterPro" id="IPR000719">
    <property type="entry name" value="Prot_kinase_dom"/>
</dbReference>
<keyword evidence="4 7" id="KW-0547">Nucleotide-binding</keyword>
<dbReference type="GO" id="GO:0005737">
    <property type="term" value="C:cytoplasm"/>
    <property type="evidence" value="ECO:0007669"/>
    <property type="project" value="TreeGrafter"/>
</dbReference>
<comment type="caution">
    <text evidence="10">The sequence shown here is derived from an EMBL/GenBank/DDBJ whole genome shotgun (WGS) entry which is preliminary data.</text>
</comment>
<dbReference type="EMBL" id="CAMPGE010020114">
    <property type="protein sequence ID" value="CAI2378395.1"/>
    <property type="molecule type" value="Genomic_DNA"/>
</dbReference>
<dbReference type="Proteomes" id="UP001295684">
    <property type="component" value="Unassembled WGS sequence"/>
</dbReference>
<dbReference type="InterPro" id="IPR017441">
    <property type="entry name" value="Protein_kinase_ATP_BS"/>
</dbReference>
<evidence type="ECO:0000256" key="4">
    <source>
        <dbReference type="ARBA" id="ARBA00022741"/>
    </source>
</evidence>
<dbReference type="Pfam" id="PF00069">
    <property type="entry name" value="Pkinase"/>
    <property type="match status" value="1"/>
</dbReference>
<feature type="domain" description="Protein kinase" evidence="9">
    <location>
        <begin position="6"/>
        <end position="262"/>
    </location>
</feature>
<feature type="binding site" evidence="7">
    <location>
        <position position="35"/>
    </location>
    <ligand>
        <name>ATP</name>
        <dbReference type="ChEBI" id="CHEBI:30616"/>
    </ligand>
</feature>
<evidence type="ECO:0000256" key="3">
    <source>
        <dbReference type="ARBA" id="ARBA00022679"/>
    </source>
</evidence>
<dbReference type="AlphaFoldDB" id="A0AAD2D345"/>
<dbReference type="CDD" id="cd14003">
    <property type="entry name" value="STKc_AMPK-like"/>
    <property type="match status" value="1"/>
</dbReference>
<proteinExistence type="inferred from homology"/>
<dbReference type="GO" id="GO:0005524">
    <property type="term" value="F:ATP binding"/>
    <property type="evidence" value="ECO:0007669"/>
    <property type="project" value="UniProtKB-UniRule"/>
</dbReference>
<evidence type="ECO:0000256" key="6">
    <source>
        <dbReference type="ARBA" id="ARBA00022840"/>
    </source>
</evidence>
<protein>
    <recommendedName>
        <fullName evidence="9">Protein kinase domain-containing protein</fullName>
    </recommendedName>
</protein>
<dbReference type="GO" id="GO:0004674">
    <property type="term" value="F:protein serine/threonine kinase activity"/>
    <property type="evidence" value="ECO:0007669"/>
    <property type="project" value="UniProtKB-KW"/>
</dbReference>